<dbReference type="Pfam" id="PF02518">
    <property type="entry name" value="HATPase_c"/>
    <property type="match status" value="1"/>
</dbReference>
<dbReference type="Proteomes" id="UP001596501">
    <property type="component" value="Unassembled WGS sequence"/>
</dbReference>
<evidence type="ECO:0000256" key="3">
    <source>
        <dbReference type="ARBA" id="ARBA00012438"/>
    </source>
</evidence>
<feature type="domain" description="HAMP" evidence="15">
    <location>
        <begin position="206"/>
        <end position="258"/>
    </location>
</feature>
<evidence type="ECO:0000256" key="2">
    <source>
        <dbReference type="ARBA" id="ARBA00004141"/>
    </source>
</evidence>
<dbReference type="Gene3D" id="1.10.287.130">
    <property type="match status" value="1"/>
</dbReference>
<keyword evidence="9" id="KW-0067">ATP-binding</keyword>
<comment type="subcellular location">
    <subcellularLocation>
        <location evidence="2">Membrane</location>
        <topology evidence="2">Multi-pass membrane protein</topology>
    </subcellularLocation>
</comment>
<dbReference type="CDD" id="cd00082">
    <property type="entry name" value="HisKA"/>
    <property type="match status" value="1"/>
</dbReference>
<name>A0ABW2QFG0_9BURK</name>
<dbReference type="InterPro" id="IPR004358">
    <property type="entry name" value="Sig_transdc_His_kin-like_C"/>
</dbReference>
<accession>A0ABW2QFG0</accession>
<dbReference type="InterPro" id="IPR050428">
    <property type="entry name" value="TCS_sensor_his_kinase"/>
</dbReference>
<dbReference type="InterPro" id="IPR036097">
    <property type="entry name" value="HisK_dim/P_sf"/>
</dbReference>
<evidence type="ECO:0000256" key="5">
    <source>
        <dbReference type="ARBA" id="ARBA00022679"/>
    </source>
</evidence>
<dbReference type="PROSITE" id="PS50109">
    <property type="entry name" value="HIS_KIN"/>
    <property type="match status" value="1"/>
</dbReference>
<evidence type="ECO:0000256" key="11">
    <source>
        <dbReference type="ARBA" id="ARBA00023012"/>
    </source>
</evidence>
<dbReference type="RefSeq" id="WP_382219927.1">
    <property type="nucleotide sequence ID" value="NZ_JBHTCA010000002.1"/>
</dbReference>
<dbReference type="InterPro" id="IPR005467">
    <property type="entry name" value="His_kinase_dom"/>
</dbReference>
<dbReference type="InterPro" id="IPR036890">
    <property type="entry name" value="HATPase_C_sf"/>
</dbReference>
<gene>
    <name evidence="16" type="ORF">ACFQPB_03970</name>
</gene>
<keyword evidence="5" id="KW-0808">Transferase</keyword>
<dbReference type="EMBL" id="JBHTCA010000002">
    <property type="protein sequence ID" value="MFC7408006.1"/>
    <property type="molecule type" value="Genomic_DNA"/>
</dbReference>
<keyword evidence="17" id="KW-1185">Reference proteome</keyword>
<evidence type="ECO:0000256" key="8">
    <source>
        <dbReference type="ARBA" id="ARBA00022777"/>
    </source>
</evidence>
<evidence type="ECO:0000313" key="17">
    <source>
        <dbReference type="Proteomes" id="UP001596501"/>
    </source>
</evidence>
<evidence type="ECO:0000256" key="1">
    <source>
        <dbReference type="ARBA" id="ARBA00000085"/>
    </source>
</evidence>
<organism evidence="16 17">
    <name type="scientific">Hydrogenophaga atypica</name>
    <dbReference type="NCBI Taxonomy" id="249409"/>
    <lineage>
        <taxon>Bacteria</taxon>
        <taxon>Pseudomonadati</taxon>
        <taxon>Pseudomonadota</taxon>
        <taxon>Betaproteobacteria</taxon>
        <taxon>Burkholderiales</taxon>
        <taxon>Comamonadaceae</taxon>
        <taxon>Hydrogenophaga</taxon>
    </lineage>
</organism>
<dbReference type="SMART" id="SM00388">
    <property type="entry name" value="HisKA"/>
    <property type="match status" value="1"/>
</dbReference>
<evidence type="ECO:0000256" key="10">
    <source>
        <dbReference type="ARBA" id="ARBA00022989"/>
    </source>
</evidence>
<evidence type="ECO:0000259" key="14">
    <source>
        <dbReference type="PROSITE" id="PS50109"/>
    </source>
</evidence>
<evidence type="ECO:0000256" key="12">
    <source>
        <dbReference type="ARBA" id="ARBA00023136"/>
    </source>
</evidence>
<evidence type="ECO:0000313" key="16">
    <source>
        <dbReference type="EMBL" id="MFC7408006.1"/>
    </source>
</evidence>
<keyword evidence="6 13" id="KW-0812">Transmembrane</keyword>
<evidence type="ECO:0000256" key="7">
    <source>
        <dbReference type="ARBA" id="ARBA00022741"/>
    </source>
</evidence>
<keyword evidence="11" id="KW-0902">Two-component regulatory system</keyword>
<dbReference type="InterPro" id="IPR003660">
    <property type="entry name" value="HAMP_dom"/>
</dbReference>
<dbReference type="InterPro" id="IPR003594">
    <property type="entry name" value="HATPase_dom"/>
</dbReference>
<keyword evidence="10 13" id="KW-1133">Transmembrane helix</keyword>
<comment type="caution">
    <text evidence="16">The sequence shown here is derived from an EMBL/GenBank/DDBJ whole genome shotgun (WGS) entry which is preliminary data.</text>
</comment>
<evidence type="ECO:0000256" key="6">
    <source>
        <dbReference type="ARBA" id="ARBA00022692"/>
    </source>
</evidence>
<keyword evidence="4" id="KW-0597">Phosphoprotein</keyword>
<dbReference type="Gene3D" id="3.30.565.10">
    <property type="entry name" value="Histidine kinase-like ATPase, C-terminal domain"/>
    <property type="match status" value="1"/>
</dbReference>
<evidence type="ECO:0000256" key="13">
    <source>
        <dbReference type="SAM" id="Phobius"/>
    </source>
</evidence>
<dbReference type="PANTHER" id="PTHR45436">
    <property type="entry name" value="SENSOR HISTIDINE KINASE YKOH"/>
    <property type="match status" value="1"/>
</dbReference>
<dbReference type="SUPFAM" id="SSF55874">
    <property type="entry name" value="ATPase domain of HSP90 chaperone/DNA topoisomerase II/histidine kinase"/>
    <property type="match status" value="1"/>
</dbReference>
<dbReference type="InterPro" id="IPR003661">
    <property type="entry name" value="HisK_dim/P_dom"/>
</dbReference>
<dbReference type="SMART" id="SM00387">
    <property type="entry name" value="HATPase_c"/>
    <property type="match status" value="1"/>
</dbReference>
<keyword evidence="7" id="KW-0547">Nucleotide-binding</keyword>
<dbReference type="SUPFAM" id="SSF47384">
    <property type="entry name" value="Homodimeric domain of signal transducing histidine kinase"/>
    <property type="match status" value="1"/>
</dbReference>
<keyword evidence="8 16" id="KW-0418">Kinase</keyword>
<dbReference type="GO" id="GO:0016301">
    <property type="term" value="F:kinase activity"/>
    <property type="evidence" value="ECO:0007669"/>
    <property type="project" value="UniProtKB-KW"/>
</dbReference>
<dbReference type="PANTHER" id="PTHR45436:SF14">
    <property type="entry name" value="SENSOR PROTEIN QSEC"/>
    <property type="match status" value="1"/>
</dbReference>
<sequence length="487" mass="53691">MNTNVTPAPSRSSRLRVLWSRLAEPTLVRRSVASVMVAFVLVWAVLLGYNYHRYKQAITYDPGLLKYGDAVLASLAGMTDAAHAAAALASTDHWTNVRRRQSGLLPGTLLHELQDRASGRTLYAASGLQDKQLPPATVGPDSGLVEATVQGRPYRIYTGQNGRWVLRILEPKRADADYLLYNGRYLLPYLLLASPFVLLPVWLSVRNGLRPLQQLADRIAQRSGDELQPVGFNARHRELKPLEQSLDAMLAQLRQKVERERAFVQDAAHEIRTPLAVISAQVHVMARASSEQERTRAQAHMEEAIARTSHLTQQLLDLAALDEAQRPVPRHLDLAQWLRTAMAHAAPRAMARWVELSLDAPDKLPARLDLFAWESIVHNLIDNALRYVQEGGNVSVGLKQEDGQLRLVIQDDGPGIAPAEHQRIFERFYRGVGHSANGSGLGLAIVRQAAWRMGGQVQVGPGLGGSGGPGVGFFVSLPLDRMIELTA</sequence>
<feature type="transmembrane region" description="Helical" evidence="13">
    <location>
        <begin position="186"/>
        <end position="205"/>
    </location>
</feature>
<evidence type="ECO:0000256" key="9">
    <source>
        <dbReference type="ARBA" id="ARBA00022840"/>
    </source>
</evidence>
<dbReference type="EC" id="2.7.13.3" evidence="3"/>
<dbReference type="PROSITE" id="PS50885">
    <property type="entry name" value="HAMP"/>
    <property type="match status" value="1"/>
</dbReference>
<evidence type="ECO:0000259" key="15">
    <source>
        <dbReference type="PROSITE" id="PS50885"/>
    </source>
</evidence>
<protein>
    <recommendedName>
        <fullName evidence="3">histidine kinase</fullName>
        <ecNumber evidence="3">2.7.13.3</ecNumber>
    </recommendedName>
</protein>
<feature type="domain" description="Histidine kinase" evidence="14">
    <location>
        <begin position="266"/>
        <end position="481"/>
    </location>
</feature>
<dbReference type="CDD" id="cd00075">
    <property type="entry name" value="HATPase"/>
    <property type="match status" value="1"/>
</dbReference>
<reference evidence="17" key="1">
    <citation type="journal article" date="2019" name="Int. J. Syst. Evol. Microbiol.">
        <title>The Global Catalogue of Microorganisms (GCM) 10K type strain sequencing project: providing services to taxonomists for standard genome sequencing and annotation.</title>
        <authorList>
            <consortium name="The Broad Institute Genomics Platform"/>
            <consortium name="The Broad Institute Genome Sequencing Center for Infectious Disease"/>
            <person name="Wu L."/>
            <person name="Ma J."/>
        </authorList>
    </citation>
    <scope>NUCLEOTIDE SEQUENCE [LARGE SCALE GENOMIC DNA]</scope>
    <source>
        <strain evidence="17">CGMCC 1.12371</strain>
    </source>
</reference>
<dbReference type="PRINTS" id="PR00344">
    <property type="entry name" value="BCTRLSENSOR"/>
</dbReference>
<keyword evidence="12 13" id="KW-0472">Membrane</keyword>
<dbReference type="Pfam" id="PF00512">
    <property type="entry name" value="HisKA"/>
    <property type="match status" value="1"/>
</dbReference>
<feature type="transmembrane region" description="Helical" evidence="13">
    <location>
        <begin position="27"/>
        <end position="49"/>
    </location>
</feature>
<proteinExistence type="predicted"/>
<comment type="catalytic activity">
    <reaction evidence="1">
        <text>ATP + protein L-histidine = ADP + protein N-phospho-L-histidine.</text>
        <dbReference type="EC" id="2.7.13.3"/>
    </reaction>
</comment>
<evidence type="ECO:0000256" key="4">
    <source>
        <dbReference type="ARBA" id="ARBA00022553"/>
    </source>
</evidence>